<accession>A0ABQ9TGP5</accession>
<protein>
    <submittedName>
        <fullName evidence="3">Uncharacterized protein</fullName>
    </submittedName>
</protein>
<proteinExistence type="inferred from homology"/>
<comment type="caution">
    <text evidence="3">The sequence shown here is derived from an EMBL/GenBank/DDBJ whole genome shotgun (WGS) entry which is preliminary data.</text>
</comment>
<dbReference type="InterPro" id="IPR010007">
    <property type="entry name" value="SPAN-X_fam"/>
</dbReference>
<evidence type="ECO:0000256" key="1">
    <source>
        <dbReference type="ARBA" id="ARBA00006323"/>
    </source>
</evidence>
<feature type="compositionally biased region" description="Basic and acidic residues" evidence="2">
    <location>
        <begin position="81"/>
        <end position="90"/>
    </location>
</feature>
<evidence type="ECO:0000313" key="4">
    <source>
        <dbReference type="Proteomes" id="UP001266305"/>
    </source>
</evidence>
<keyword evidence="4" id="KW-1185">Reference proteome</keyword>
<feature type="compositionally biased region" description="Acidic residues" evidence="2">
    <location>
        <begin position="142"/>
        <end position="152"/>
    </location>
</feature>
<dbReference type="Pfam" id="PF07458">
    <property type="entry name" value="SPAN-X"/>
    <property type="match status" value="1"/>
</dbReference>
<evidence type="ECO:0000313" key="3">
    <source>
        <dbReference type="EMBL" id="KAK2083928.1"/>
    </source>
</evidence>
<dbReference type="Proteomes" id="UP001266305">
    <property type="component" value="Unassembled WGS sequence"/>
</dbReference>
<feature type="region of interest" description="Disordered" evidence="2">
    <location>
        <begin position="66"/>
        <end position="103"/>
    </location>
</feature>
<gene>
    <name evidence="3" type="ORF">P7K49_039164</name>
</gene>
<evidence type="ECO:0000256" key="2">
    <source>
        <dbReference type="SAM" id="MobiDB-lite"/>
    </source>
</evidence>
<name>A0ABQ9TGP5_SAGOE</name>
<dbReference type="EMBL" id="JASSZA010000023">
    <property type="protein sequence ID" value="KAK2083928.1"/>
    <property type="molecule type" value="Genomic_DNA"/>
</dbReference>
<reference evidence="3 4" key="1">
    <citation type="submission" date="2023-05" db="EMBL/GenBank/DDBJ databases">
        <title>B98-5 Cell Line De Novo Hybrid Assembly: An Optical Mapping Approach.</title>
        <authorList>
            <person name="Kananen K."/>
            <person name="Auerbach J.A."/>
            <person name="Kautto E."/>
            <person name="Blachly J.S."/>
        </authorList>
    </citation>
    <scope>NUCLEOTIDE SEQUENCE [LARGE SCALE GENOMIC DNA]</scope>
    <source>
        <strain evidence="3">B95-8</strain>
        <tissue evidence="3">Cell line</tissue>
    </source>
</reference>
<sequence>MEKNPVLIGGNTVEYFQHQGHVEVVVALVEVMVLAFSKATHSVTFKASKEPGIDILEPAIIMEVPTSSTNGKKRKNPYESINKESDEIQETRNGALATEQSLKNTKKSQYPTILVFYYRKNKKICSNQMDNDQSRENSTDPIQEEEDKDLRP</sequence>
<feature type="region of interest" description="Disordered" evidence="2">
    <location>
        <begin position="127"/>
        <end position="152"/>
    </location>
</feature>
<comment type="similarity">
    <text evidence="1">Belongs to the SPAN-X family.</text>
</comment>
<organism evidence="3 4">
    <name type="scientific">Saguinus oedipus</name>
    <name type="common">Cotton-top tamarin</name>
    <name type="synonym">Oedipomidas oedipus</name>
    <dbReference type="NCBI Taxonomy" id="9490"/>
    <lineage>
        <taxon>Eukaryota</taxon>
        <taxon>Metazoa</taxon>
        <taxon>Chordata</taxon>
        <taxon>Craniata</taxon>
        <taxon>Vertebrata</taxon>
        <taxon>Euteleostomi</taxon>
        <taxon>Mammalia</taxon>
        <taxon>Eutheria</taxon>
        <taxon>Euarchontoglires</taxon>
        <taxon>Primates</taxon>
        <taxon>Haplorrhini</taxon>
        <taxon>Platyrrhini</taxon>
        <taxon>Cebidae</taxon>
        <taxon>Callitrichinae</taxon>
        <taxon>Saguinus</taxon>
    </lineage>
</organism>